<keyword evidence="2" id="KW-1185">Reference proteome</keyword>
<sequence>MKHARGLKTLCQHLRVLSRLKIILH</sequence>
<accession>A0A7J9CLV5</accession>
<evidence type="ECO:0000313" key="1">
    <source>
        <dbReference type="EMBL" id="MBA0749264.1"/>
    </source>
</evidence>
<dbReference type="EMBL" id="JABEZY010000011">
    <property type="protein sequence ID" value="MBA0749264.1"/>
    <property type="molecule type" value="Genomic_DNA"/>
</dbReference>
<evidence type="ECO:0000313" key="2">
    <source>
        <dbReference type="Proteomes" id="UP000593579"/>
    </source>
</evidence>
<proteinExistence type="predicted"/>
<dbReference type="Proteomes" id="UP000593579">
    <property type="component" value="Unassembled WGS sequence"/>
</dbReference>
<dbReference type="AlphaFoldDB" id="A0A7J9CLV5"/>
<organism evidence="1 2">
    <name type="scientific">Gossypium gossypioides</name>
    <name type="common">Mexican cotton</name>
    <name type="synonym">Selera gossypioides</name>
    <dbReference type="NCBI Taxonomy" id="34282"/>
    <lineage>
        <taxon>Eukaryota</taxon>
        <taxon>Viridiplantae</taxon>
        <taxon>Streptophyta</taxon>
        <taxon>Embryophyta</taxon>
        <taxon>Tracheophyta</taxon>
        <taxon>Spermatophyta</taxon>
        <taxon>Magnoliopsida</taxon>
        <taxon>eudicotyledons</taxon>
        <taxon>Gunneridae</taxon>
        <taxon>Pentapetalae</taxon>
        <taxon>rosids</taxon>
        <taxon>malvids</taxon>
        <taxon>Malvales</taxon>
        <taxon>Malvaceae</taxon>
        <taxon>Malvoideae</taxon>
        <taxon>Gossypium</taxon>
    </lineage>
</organism>
<protein>
    <submittedName>
        <fullName evidence="1">Uncharacterized protein</fullName>
    </submittedName>
</protein>
<gene>
    <name evidence="1" type="ORF">Gogos_003212</name>
</gene>
<comment type="caution">
    <text evidence="1">The sequence shown here is derived from an EMBL/GenBank/DDBJ whole genome shotgun (WGS) entry which is preliminary data.</text>
</comment>
<reference evidence="1 2" key="1">
    <citation type="journal article" date="2019" name="Genome Biol. Evol.">
        <title>Insights into the evolution of the New World diploid cottons (Gossypium, subgenus Houzingenia) based on genome sequencing.</title>
        <authorList>
            <person name="Grover C.E."/>
            <person name="Arick M.A. 2nd"/>
            <person name="Thrash A."/>
            <person name="Conover J.L."/>
            <person name="Sanders W.S."/>
            <person name="Peterson D.G."/>
            <person name="Frelichowski J.E."/>
            <person name="Scheffler J.A."/>
            <person name="Scheffler B.E."/>
            <person name="Wendel J.F."/>
        </authorList>
    </citation>
    <scope>NUCLEOTIDE SEQUENCE [LARGE SCALE GENOMIC DNA]</scope>
    <source>
        <strain evidence="1">5</strain>
        <tissue evidence="1">Leaf</tissue>
    </source>
</reference>
<name>A0A7J9CLV5_GOSGO</name>